<reference evidence="5" key="2">
    <citation type="submission" date="2023-06" db="EMBL/GenBank/DDBJ databases">
        <authorList>
            <person name="Swenson N.G."/>
            <person name="Wegrzyn J.L."/>
            <person name="Mcevoy S.L."/>
        </authorList>
    </citation>
    <scope>NUCLEOTIDE SEQUENCE</scope>
    <source>
        <strain evidence="5">NS2018</strain>
        <tissue evidence="5">Leaf</tissue>
    </source>
</reference>
<keyword evidence="3" id="KW-0378">Hydrolase</keyword>
<dbReference type="PANTHER" id="PTHR13994">
    <property type="entry name" value="NUDIX HYDROLASE RELATED"/>
    <property type="match status" value="1"/>
</dbReference>
<dbReference type="InterPro" id="IPR015797">
    <property type="entry name" value="NUDIX_hydrolase-like_dom_sf"/>
</dbReference>
<dbReference type="PRINTS" id="PR01356">
    <property type="entry name" value="GFGPROTEIN"/>
</dbReference>
<keyword evidence="2" id="KW-0479">Metal-binding</keyword>
<evidence type="ECO:0000259" key="4">
    <source>
        <dbReference type="PROSITE" id="PS51462"/>
    </source>
</evidence>
<evidence type="ECO:0000313" key="5">
    <source>
        <dbReference type="EMBL" id="KAK0586425.1"/>
    </source>
</evidence>
<protein>
    <recommendedName>
        <fullName evidence="4">Nudix hydrolase domain-containing protein</fullName>
    </recommendedName>
</protein>
<dbReference type="Pfam" id="PF18290">
    <property type="entry name" value="Nudix_hydro"/>
    <property type="match status" value="1"/>
</dbReference>
<dbReference type="Pfam" id="PF00293">
    <property type="entry name" value="NUDIX"/>
    <property type="match status" value="1"/>
</dbReference>
<dbReference type="AlphaFoldDB" id="A0AA39SBN7"/>
<evidence type="ECO:0000256" key="1">
    <source>
        <dbReference type="ARBA" id="ARBA00005582"/>
    </source>
</evidence>
<feature type="domain" description="Nudix hydrolase" evidence="4">
    <location>
        <begin position="185"/>
        <end position="321"/>
    </location>
</feature>
<name>A0AA39SBN7_ACESA</name>
<dbReference type="Proteomes" id="UP001168877">
    <property type="component" value="Unassembled WGS sequence"/>
</dbReference>
<organism evidence="5 6">
    <name type="scientific">Acer saccharum</name>
    <name type="common">Sugar maple</name>
    <dbReference type="NCBI Taxonomy" id="4024"/>
    <lineage>
        <taxon>Eukaryota</taxon>
        <taxon>Viridiplantae</taxon>
        <taxon>Streptophyta</taxon>
        <taxon>Embryophyta</taxon>
        <taxon>Tracheophyta</taxon>
        <taxon>Spermatophyta</taxon>
        <taxon>Magnoliopsida</taxon>
        <taxon>eudicotyledons</taxon>
        <taxon>Gunneridae</taxon>
        <taxon>Pentapetalae</taxon>
        <taxon>rosids</taxon>
        <taxon>malvids</taxon>
        <taxon>Sapindales</taxon>
        <taxon>Sapindaceae</taxon>
        <taxon>Hippocastanoideae</taxon>
        <taxon>Acereae</taxon>
        <taxon>Acer</taxon>
    </lineage>
</organism>
<dbReference type="FunFam" id="3.40.630.30:FF:000016">
    <property type="entry name" value="nudix hydrolase 2"/>
    <property type="match status" value="1"/>
</dbReference>
<dbReference type="FunFam" id="3.90.79.10:FF:000015">
    <property type="entry name" value="Nudix hydrolase 8"/>
    <property type="match status" value="1"/>
</dbReference>
<dbReference type="Gene3D" id="3.40.630.30">
    <property type="match status" value="1"/>
</dbReference>
<comment type="caution">
    <text evidence="5">The sequence shown here is derived from an EMBL/GenBank/DDBJ whole genome shotgun (WGS) entry which is preliminary data.</text>
</comment>
<comment type="similarity">
    <text evidence="1">Belongs to the Nudix hydrolase family.</text>
</comment>
<keyword evidence="6" id="KW-1185">Reference proteome</keyword>
<reference evidence="5" key="1">
    <citation type="journal article" date="2022" name="Plant J.">
        <title>Strategies of tolerance reflected in two North American maple genomes.</title>
        <authorList>
            <person name="McEvoy S.L."/>
            <person name="Sezen U.U."/>
            <person name="Trouern-Trend A."/>
            <person name="McMahon S.M."/>
            <person name="Schaberg P.G."/>
            <person name="Yang J."/>
            <person name="Wegrzyn J.L."/>
            <person name="Swenson N.G."/>
        </authorList>
    </citation>
    <scope>NUCLEOTIDE SEQUENCE</scope>
    <source>
        <strain evidence="5">NS2018</strain>
    </source>
</reference>
<dbReference type="PROSITE" id="PS00893">
    <property type="entry name" value="NUDIX_BOX"/>
    <property type="match status" value="1"/>
</dbReference>
<dbReference type="GO" id="GO:0047631">
    <property type="term" value="F:ADP-ribose diphosphatase activity"/>
    <property type="evidence" value="ECO:0007669"/>
    <property type="project" value="TreeGrafter"/>
</dbReference>
<dbReference type="GO" id="GO:0035529">
    <property type="term" value="F:NADH pyrophosphatase activity"/>
    <property type="evidence" value="ECO:0007669"/>
    <property type="project" value="TreeGrafter"/>
</dbReference>
<dbReference type="CDD" id="cd04670">
    <property type="entry name" value="NUDIX_ASFGF2_Nudt6"/>
    <property type="match status" value="1"/>
</dbReference>
<evidence type="ECO:0000313" key="6">
    <source>
        <dbReference type="Proteomes" id="UP001168877"/>
    </source>
</evidence>
<dbReference type="GO" id="GO:0046872">
    <property type="term" value="F:metal ion binding"/>
    <property type="evidence" value="ECO:0007669"/>
    <property type="project" value="UniProtKB-KW"/>
</dbReference>
<dbReference type="InterPro" id="IPR020084">
    <property type="entry name" value="NUDIX_hydrolase_CS"/>
</dbReference>
<dbReference type="GO" id="GO:0051287">
    <property type="term" value="F:NAD binding"/>
    <property type="evidence" value="ECO:0007669"/>
    <property type="project" value="TreeGrafter"/>
</dbReference>
<dbReference type="PROSITE" id="PS51462">
    <property type="entry name" value="NUDIX"/>
    <property type="match status" value="1"/>
</dbReference>
<accession>A0AA39SBN7</accession>
<dbReference type="SUPFAM" id="SSF55811">
    <property type="entry name" value="Nudix"/>
    <property type="match status" value="1"/>
</dbReference>
<dbReference type="Gene3D" id="3.90.79.10">
    <property type="entry name" value="Nucleoside Triphosphate Pyrophosphohydrolase"/>
    <property type="match status" value="1"/>
</dbReference>
<dbReference type="InterPro" id="IPR040618">
    <property type="entry name" value="Pre-Nudix"/>
</dbReference>
<proteinExistence type="inferred from homology"/>
<dbReference type="EMBL" id="JAUESC010000382">
    <property type="protein sequence ID" value="KAK0586425.1"/>
    <property type="molecule type" value="Genomic_DNA"/>
</dbReference>
<evidence type="ECO:0000256" key="2">
    <source>
        <dbReference type="ARBA" id="ARBA00022723"/>
    </source>
</evidence>
<dbReference type="PANTHER" id="PTHR13994:SF13">
    <property type="entry name" value="FI03680P"/>
    <property type="match status" value="1"/>
</dbReference>
<sequence length="392" mass="43735">MELKLFGSKSVSASGLAHNGRTCSSFRHAVGVRFSPQLSSCRGTSSSVSNNTYLSKRAIASGDQESVVEEDYVYRITGTNGASSSLFSRNIRLLDFFDDQYEGIVVDPERLPANPNVFASMIRLSLNHWRRMQKKGVWLKLPVAHAELVPVAIKEGFQYHHAEQGYVMLTYWIPDGPSMLPGNATHHVGVGGFVINDNDEVLVVQEKYCNPSSSGLWKLPTGFILESEEIYKGAIREVKEETGIDSEFVEVVAFRHAHEVVFNKSDLFFVCILKPVSSQIKVDDLEIQAAKWMPLMEFVEQPLIQGDCMFKKIIDICIARLGNRYCGLHPHQVVSAFDCSLSSLSLSLKNRAKKCFNSFNASSLSLSDPSSISEIQSPVRFCLALKICVYRF</sequence>
<evidence type="ECO:0000256" key="3">
    <source>
        <dbReference type="ARBA" id="ARBA00022801"/>
    </source>
</evidence>
<dbReference type="InterPro" id="IPR003293">
    <property type="entry name" value="Nudix_hydrolase6-like"/>
</dbReference>
<gene>
    <name evidence="5" type="ORF">LWI29_006686</name>
</gene>
<dbReference type="InterPro" id="IPR000086">
    <property type="entry name" value="NUDIX_hydrolase_dom"/>
</dbReference>